<proteinExistence type="predicted"/>
<dbReference type="Pfam" id="PF13499">
    <property type="entry name" value="EF-hand_7"/>
    <property type="match status" value="1"/>
</dbReference>
<accession>A0A820NWZ5</accession>
<evidence type="ECO:0000313" key="3">
    <source>
        <dbReference type="EMBL" id="CAF3719095.1"/>
    </source>
</evidence>
<dbReference type="PROSITE" id="PS50222">
    <property type="entry name" value="EF_HAND_2"/>
    <property type="match status" value="2"/>
</dbReference>
<dbReference type="Proteomes" id="UP000663862">
    <property type="component" value="Unassembled WGS sequence"/>
</dbReference>
<dbReference type="Gene3D" id="1.10.238.10">
    <property type="entry name" value="EF-hand"/>
    <property type="match status" value="1"/>
</dbReference>
<protein>
    <recommendedName>
        <fullName evidence="2">EF-hand domain-containing protein</fullName>
    </recommendedName>
</protein>
<evidence type="ECO:0000313" key="4">
    <source>
        <dbReference type="EMBL" id="CAF4394119.1"/>
    </source>
</evidence>
<reference evidence="4" key="1">
    <citation type="submission" date="2021-02" db="EMBL/GenBank/DDBJ databases">
        <authorList>
            <person name="Nowell W R."/>
        </authorList>
    </citation>
    <scope>NUCLEOTIDE SEQUENCE</scope>
</reference>
<dbReference type="InterPro" id="IPR011992">
    <property type="entry name" value="EF-hand-dom_pair"/>
</dbReference>
<dbReference type="EMBL" id="CAJNYU010004027">
    <property type="protein sequence ID" value="CAF3719095.1"/>
    <property type="molecule type" value="Genomic_DNA"/>
</dbReference>
<organism evidence="4 5">
    <name type="scientific">Rotaria socialis</name>
    <dbReference type="NCBI Taxonomy" id="392032"/>
    <lineage>
        <taxon>Eukaryota</taxon>
        <taxon>Metazoa</taxon>
        <taxon>Spiralia</taxon>
        <taxon>Gnathifera</taxon>
        <taxon>Rotifera</taxon>
        <taxon>Eurotatoria</taxon>
        <taxon>Bdelloidea</taxon>
        <taxon>Philodinida</taxon>
        <taxon>Philodinidae</taxon>
        <taxon>Rotaria</taxon>
    </lineage>
</organism>
<dbReference type="InterPro" id="IPR002048">
    <property type="entry name" value="EF_hand_dom"/>
</dbReference>
<dbReference type="SUPFAM" id="SSF47473">
    <property type="entry name" value="EF-hand"/>
    <property type="match status" value="1"/>
</dbReference>
<dbReference type="CDD" id="cd00051">
    <property type="entry name" value="EFh"/>
    <property type="match status" value="1"/>
</dbReference>
<comment type="caution">
    <text evidence="4">The sequence shown here is derived from an EMBL/GenBank/DDBJ whole genome shotgun (WGS) entry which is preliminary data.</text>
</comment>
<dbReference type="GO" id="GO:0005509">
    <property type="term" value="F:calcium ion binding"/>
    <property type="evidence" value="ECO:0007669"/>
    <property type="project" value="InterPro"/>
</dbReference>
<evidence type="ECO:0000256" key="1">
    <source>
        <dbReference type="ARBA" id="ARBA00022837"/>
    </source>
</evidence>
<feature type="domain" description="EF-hand" evidence="2">
    <location>
        <begin position="79"/>
        <end position="110"/>
    </location>
</feature>
<keyword evidence="1" id="KW-0106">Calcium</keyword>
<feature type="domain" description="EF-hand" evidence="2">
    <location>
        <begin position="111"/>
        <end position="146"/>
    </location>
</feature>
<evidence type="ECO:0000313" key="5">
    <source>
        <dbReference type="Proteomes" id="UP000663862"/>
    </source>
</evidence>
<dbReference type="SMART" id="SM00054">
    <property type="entry name" value="EFh"/>
    <property type="match status" value="2"/>
</dbReference>
<dbReference type="EMBL" id="CAJOBQ010000634">
    <property type="protein sequence ID" value="CAF4394119.1"/>
    <property type="molecule type" value="Genomic_DNA"/>
</dbReference>
<gene>
    <name evidence="3" type="ORF">FME351_LOCUS28934</name>
    <name evidence="4" type="ORF">TSG867_LOCUS12495</name>
</gene>
<dbReference type="InterPro" id="IPR018247">
    <property type="entry name" value="EF_Hand_1_Ca_BS"/>
</dbReference>
<sequence>MTYCSSSYSRSQSHSNSYQYEYQYSYTTQSGHVDNRSVSLPTDCFDRFISYAPRQAISQQDFMKVVQAIMMGSSATDCDIHEAFSILDTDGSGTLDVSELAKVIPAIMPGTTSNTLYTMIRRYDKNGDNTLNLNEFIRLVKGDLGRDLVYRDVLMISCD</sequence>
<dbReference type="Proteomes" id="UP000663869">
    <property type="component" value="Unassembled WGS sequence"/>
</dbReference>
<evidence type="ECO:0000259" key="2">
    <source>
        <dbReference type="PROSITE" id="PS50222"/>
    </source>
</evidence>
<dbReference type="PROSITE" id="PS00018">
    <property type="entry name" value="EF_HAND_1"/>
    <property type="match status" value="2"/>
</dbReference>
<name>A0A820NWZ5_9BILA</name>
<dbReference type="AlphaFoldDB" id="A0A820NWZ5"/>